<dbReference type="AlphaFoldDB" id="A0A1X6Z0U8"/>
<name>A0A1X6Z0U8_9RHOB</name>
<evidence type="ECO:0000313" key="3">
    <source>
        <dbReference type="Proteomes" id="UP000193963"/>
    </source>
</evidence>
<dbReference type="EMBL" id="FWFN01000003">
    <property type="protein sequence ID" value="SLN37528.1"/>
    <property type="molecule type" value="Genomic_DNA"/>
</dbReference>
<sequence>MKAVFAAAALAVAPLAVAAEGMVVNDIYTGTTAGMSYGALSYYDSPAITAYPSGANYCPAGLQPVQLGGEVSCGTPNAAGDWNRHPVRTWGWSGAVDYGSKSPN</sequence>
<gene>
    <name evidence="2" type="ORF">PSM7751_01660</name>
</gene>
<keyword evidence="1" id="KW-0732">Signal</keyword>
<accession>A0A1X6Z0U8</accession>
<evidence type="ECO:0000313" key="2">
    <source>
        <dbReference type="EMBL" id="SLN37528.1"/>
    </source>
</evidence>
<dbReference type="OrthoDB" id="7875085at2"/>
<proteinExistence type="predicted"/>
<feature type="signal peptide" evidence="1">
    <location>
        <begin position="1"/>
        <end position="18"/>
    </location>
</feature>
<reference evidence="3" key="1">
    <citation type="submission" date="2017-03" db="EMBL/GenBank/DDBJ databases">
        <authorList>
            <person name="Rodrigo-Torres L."/>
            <person name="Arahal R.D."/>
            <person name="Lucena T."/>
        </authorList>
    </citation>
    <scope>NUCLEOTIDE SEQUENCE [LARGE SCALE GENOMIC DNA]</scope>
    <source>
        <strain evidence="3">CECT 7751</strain>
    </source>
</reference>
<evidence type="ECO:0000256" key="1">
    <source>
        <dbReference type="SAM" id="SignalP"/>
    </source>
</evidence>
<keyword evidence="3" id="KW-1185">Reference proteome</keyword>
<dbReference type="RefSeq" id="WP_085887540.1">
    <property type="nucleotide sequence ID" value="NZ_FWFN01000003.1"/>
</dbReference>
<dbReference type="Proteomes" id="UP000193963">
    <property type="component" value="Unassembled WGS sequence"/>
</dbReference>
<protein>
    <submittedName>
        <fullName evidence="2">Uncharacterized protein</fullName>
    </submittedName>
</protein>
<organism evidence="2 3">
    <name type="scientific">Pseudooceanicola marinus</name>
    <dbReference type="NCBI Taxonomy" id="396013"/>
    <lineage>
        <taxon>Bacteria</taxon>
        <taxon>Pseudomonadati</taxon>
        <taxon>Pseudomonadota</taxon>
        <taxon>Alphaproteobacteria</taxon>
        <taxon>Rhodobacterales</taxon>
        <taxon>Paracoccaceae</taxon>
        <taxon>Pseudooceanicola</taxon>
    </lineage>
</organism>
<feature type="chain" id="PRO_5013027536" evidence="1">
    <location>
        <begin position="19"/>
        <end position="104"/>
    </location>
</feature>